<name>A0A8D8TAF2_9HEMI</name>
<evidence type="ECO:0000313" key="2">
    <source>
        <dbReference type="EMBL" id="CAG6684278.1"/>
    </source>
</evidence>
<keyword evidence="1" id="KW-0472">Membrane</keyword>
<accession>A0A8D8TAF2</accession>
<dbReference type="EMBL" id="HBUF01266517">
    <property type="protein sequence ID" value="CAG6684278.1"/>
    <property type="molecule type" value="Transcribed_RNA"/>
</dbReference>
<evidence type="ECO:0000256" key="1">
    <source>
        <dbReference type="SAM" id="Phobius"/>
    </source>
</evidence>
<keyword evidence="1" id="KW-0812">Transmembrane</keyword>
<reference evidence="2" key="1">
    <citation type="submission" date="2021-05" db="EMBL/GenBank/DDBJ databases">
        <authorList>
            <person name="Alioto T."/>
            <person name="Alioto T."/>
            <person name="Gomez Garrido J."/>
        </authorList>
    </citation>
    <scope>NUCLEOTIDE SEQUENCE</scope>
</reference>
<feature type="transmembrane region" description="Helical" evidence="1">
    <location>
        <begin position="112"/>
        <end position="129"/>
    </location>
</feature>
<sequence length="130" mass="14373">MKTRIALKAFNAVVTHGAFCILLPLTKFLLVHPPLKMVFTSSGQETALLLIAHPPVAVGHQEVDYFSRQSIGPLSRLLRQAWGYRGRILDPPTHGETRVGKGLLSGGIKLEIFSFEACFLIAFFSSFFSK</sequence>
<feature type="transmembrane region" description="Helical" evidence="1">
    <location>
        <begin position="12"/>
        <end position="31"/>
    </location>
</feature>
<organism evidence="2">
    <name type="scientific">Cacopsylla melanoneura</name>
    <dbReference type="NCBI Taxonomy" id="428564"/>
    <lineage>
        <taxon>Eukaryota</taxon>
        <taxon>Metazoa</taxon>
        <taxon>Ecdysozoa</taxon>
        <taxon>Arthropoda</taxon>
        <taxon>Hexapoda</taxon>
        <taxon>Insecta</taxon>
        <taxon>Pterygota</taxon>
        <taxon>Neoptera</taxon>
        <taxon>Paraneoptera</taxon>
        <taxon>Hemiptera</taxon>
        <taxon>Sternorrhyncha</taxon>
        <taxon>Psylloidea</taxon>
        <taxon>Psyllidae</taxon>
        <taxon>Psyllinae</taxon>
        <taxon>Cacopsylla</taxon>
    </lineage>
</organism>
<protein>
    <submittedName>
        <fullName evidence="2">Uncharacterized protein</fullName>
    </submittedName>
</protein>
<keyword evidence="1" id="KW-1133">Transmembrane helix</keyword>
<proteinExistence type="predicted"/>
<dbReference type="AlphaFoldDB" id="A0A8D8TAF2"/>